<dbReference type="AlphaFoldDB" id="A0A7S6WP47"/>
<organism evidence="2 3">
    <name type="scientific">Treponema pedis</name>
    <dbReference type="NCBI Taxonomy" id="409322"/>
    <lineage>
        <taxon>Bacteria</taxon>
        <taxon>Pseudomonadati</taxon>
        <taxon>Spirochaetota</taxon>
        <taxon>Spirochaetia</taxon>
        <taxon>Spirochaetales</taxon>
        <taxon>Treponemataceae</taxon>
        <taxon>Treponema</taxon>
    </lineage>
</organism>
<dbReference type="CDD" id="cd07177">
    <property type="entry name" value="terB_like"/>
    <property type="match status" value="1"/>
</dbReference>
<sequence>MFLNLLNDEEKSIFLKLAISIIQADGKLEDSEKSFIAEYSREMGIECYTLDEKVDPMPLAEKIGKNSNDSVKRIFLVELLACANADGDFAEYEKSLIHSFVKIFGLSESSLQDSLELLKEYTKISTKLMKFIQEGK</sequence>
<name>A0A7S6WP47_9SPIR</name>
<dbReference type="EMBL" id="CP061839">
    <property type="protein sequence ID" value="QOW60718.1"/>
    <property type="molecule type" value="Genomic_DNA"/>
</dbReference>
<evidence type="ECO:0000259" key="1">
    <source>
        <dbReference type="Pfam" id="PF05099"/>
    </source>
</evidence>
<proteinExistence type="predicted"/>
<dbReference type="InterPro" id="IPR007791">
    <property type="entry name" value="DjlA_N"/>
</dbReference>
<feature type="domain" description="Co-chaperone DjlA N-terminal" evidence="1">
    <location>
        <begin position="51"/>
        <end position="111"/>
    </location>
</feature>
<protein>
    <submittedName>
        <fullName evidence="2">TerB family tellurite resistance protein</fullName>
    </submittedName>
</protein>
<dbReference type="Gene3D" id="1.10.3680.10">
    <property type="entry name" value="TerB-like"/>
    <property type="match status" value="1"/>
</dbReference>
<dbReference type="Pfam" id="PF05099">
    <property type="entry name" value="TerB"/>
    <property type="match status" value="1"/>
</dbReference>
<dbReference type="InterPro" id="IPR029024">
    <property type="entry name" value="TerB-like"/>
</dbReference>
<dbReference type="Proteomes" id="UP000593915">
    <property type="component" value="Chromosome"/>
</dbReference>
<dbReference type="RefSeq" id="WP_194076169.1">
    <property type="nucleotide sequence ID" value="NZ_CP061839.1"/>
</dbReference>
<accession>A0A7S6WP47</accession>
<reference evidence="2 3" key="1">
    <citation type="submission" date="2020-09" db="EMBL/GenBank/DDBJ databases">
        <title>Characterization of Treponema spp. from bovine digital dermatitis in Korea.</title>
        <authorList>
            <person name="Espiritu H.M."/>
            <person name="Cho Y.I."/>
            <person name="Mamuad L."/>
        </authorList>
    </citation>
    <scope>NUCLEOTIDE SEQUENCE [LARGE SCALE GENOMIC DNA]</scope>
    <source>
        <strain evidence="2 3">KS1</strain>
    </source>
</reference>
<gene>
    <name evidence="2" type="ORF">IFE08_13145</name>
</gene>
<evidence type="ECO:0000313" key="2">
    <source>
        <dbReference type="EMBL" id="QOW60718.1"/>
    </source>
</evidence>
<evidence type="ECO:0000313" key="3">
    <source>
        <dbReference type="Proteomes" id="UP000593915"/>
    </source>
</evidence>
<dbReference type="SUPFAM" id="SSF158682">
    <property type="entry name" value="TerB-like"/>
    <property type="match status" value="1"/>
</dbReference>